<gene>
    <name evidence="1" type="ORF">XPG1_0545</name>
</gene>
<dbReference type="KEGG" id="xpo:XPG1_0545"/>
<reference evidence="1 2" key="1">
    <citation type="submission" date="2013-07" db="EMBL/GenBank/DDBJ databases">
        <authorList>
            <person name="Genoscope - CEA"/>
        </authorList>
    </citation>
    <scope>NUCLEOTIDE SEQUENCE [LARGE SCALE GENOMIC DNA]</scope>
    <source>
        <strain evidence="1 2">G6</strain>
    </source>
</reference>
<keyword evidence="2" id="KW-1185">Reference proteome</keyword>
<dbReference type="STRING" id="1354304.XPG1_0545"/>
<organism evidence="1 2">
    <name type="scientific">Xenorhabdus poinarii G6</name>
    <dbReference type="NCBI Taxonomy" id="1354304"/>
    <lineage>
        <taxon>Bacteria</taxon>
        <taxon>Pseudomonadati</taxon>
        <taxon>Pseudomonadota</taxon>
        <taxon>Gammaproteobacteria</taxon>
        <taxon>Enterobacterales</taxon>
        <taxon>Morganellaceae</taxon>
        <taxon>Xenorhabdus</taxon>
    </lineage>
</organism>
<name>A0A068R260_9GAMM</name>
<evidence type="ECO:0000313" key="1">
    <source>
        <dbReference type="EMBL" id="CDG20200.1"/>
    </source>
</evidence>
<dbReference type="EMBL" id="FO704551">
    <property type="protein sequence ID" value="CDG20200.1"/>
    <property type="molecule type" value="Genomic_DNA"/>
</dbReference>
<dbReference type="AlphaFoldDB" id="A0A068R260"/>
<proteinExistence type="predicted"/>
<dbReference type="HOGENOM" id="CLU_3174956_0_0_6"/>
<protein>
    <submittedName>
        <fullName evidence="1">Uncharacterized protein</fullName>
    </submittedName>
</protein>
<accession>A0A068R260</accession>
<dbReference type="Proteomes" id="UP000032735">
    <property type="component" value="Chromosome"/>
</dbReference>
<evidence type="ECO:0000313" key="2">
    <source>
        <dbReference type="Proteomes" id="UP000032735"/>
    </source>
</evidence>
<sequence>MKKSQTNSTLKNHNMIDLSLLTPLDCGLFLSKLRANSDSYGIKSLTV</sequence>